<dbReference type="AlphaFoldDB" id="A0A2N6P058"/>
<dbReference type="PROSITE" id="PS50042">
    <property type="entry name" value="CNMP_BINDING_3"/>
    <property type="match status" value="2"/>
</dbReference>
<feature type="binding site" evidence="10">
    <location>
        <position position="356"/>
    </location>
    <ligand>
        <name>3',5'-cyclic AMP</name>
        <dbReference type="ChEBI" id="CHEBI:58165"/>
        <label>2</label>
    </ligand>
</feature>
<evidence type="ECO:0000259" key="12">
    <source>
        <dbReference type="PROSITE" id="PS50042"/>
    </source>
</evidence>
<dbReference type="InterPro" id="IPR012198">
    <property type="entry name" value="cAMP_dep_PK_reg_su"/>
</dbReference>
<feature type="compositionally biased region" description="Polar residues" evidence="11">
    <location>
        <begin position="9"/>
        <end position="20"/>
    </location>
</feature>
<protein>
    <recommendedName>
        <fullName evidence="2 9">cAMP-dependent protein kinase regulatory subunit</fullName>
    </recommendedName>
</protein>
<feature type="binding site" evidence="10">
    <location>
        <position position="235"/>
    </location>
    <ligand>
        <name>3',5'-cyclic AMP</name>
        <dbReference type="ChEBI" id="CHEBI:58165"/>
        <label>1</label>
    </ligand>
</feature>
<dbReference type="PRINTS" id="PR00103">
    <property type="entry name" value="CAMPKINASE"/>
</dbReference>
<evidence type="ECO:0000256" key="1">
    <source>
        <dbReference type="ARBA" id="ARBA00005753"/>
    </source>
</evidence>
<dbReference type="CDD" id="cd00038">
    <property type="entry name" value="CAP_ED"/>
    <property type="match status" value="2"/>
</dbReference>
<dbReference type="GO" id="GO:0005952">
    <property type="term" value="C:cAMP-dependent protein kinase complex"/>
    <property type="evidence" value="ECO:0007669"/>
    <property type="project" value="InterPro"/>
</dbReference>
<keyword evidence="5" id="KW-0677">Repeat</keyword>
<comment type="caution">
    <text evidence="13">The sequence shown here is derived from an EMBL/GenBank/DDBJ whole genome shotgun (WGS) entry which is preliminary data.</text>
</comment>
<feature type="binding site" evidence="10">
    <location>
        <position position="226"/>
    </location>
    <ligand>
        <name>3',5'-cyclic AMP</name>
        <dbReference type="ChEBI" id="CHEBI:58165"/>
        <label>1</label>
    </ligand>
</feature>
<dbReference type="Gene3D" id="2.60.120.10">
    <property type="entry name" value="Jelly Rolls"/>
    <property type="match status" value="2"/>
</dbReference>
<dbReference type="PANTHER" id="PTHR11635">
    <property type="entry name" value="CAMP-DEPENDENT PROTEIN KINASE REGULATORY CHAIN"/>
    <property type="match status" value="1"/>
</dbReference>
<feature type="binding site" evidence="10">
    <location>
        <position position="347"/>
    </location>
    <ligand>
        <name>3',5'-cyclic AMP</name>
        <dbReference type="ChEBI" id="CHEBI:58165"/>
        <label>2</label>
    </ligand>
</feature>
<dbReference type="SUPFAM" id="SSF51206">
    <property type="entry name" value="cAMP-binding domain-like"/>
    <property type="match status" value="2"/>
</dbReference>
<proteinExistence type="inferred from homology"/>
<dbReference type="InterPro" id="IPR018488">
    <property type="entry name" value="cNMP-bd_CS"/>
</dbReference>
<dbReference type="InterPro" id="IPR050503">
    <property type="entry name" value="cAMP-dep_PK_reg_su-like"/>
</dbReference>
<evidence type="ECO:0000256" key="6">
    <source>
        <dbReference type="ARBA" id="ARBA00022741"/>
    </source>
</evidence>
<dbReference type="GO" id="GO:0004862">
    <property type="term" value="F:cAMP-dependent protein kinase inhibitor activity"/>
    <property type="evidence" value="ECO:0007669"/>
    <property type="project" value="TreeGrafter"/>
</dbReference>
<evidence type="ECO:0000256" key="3">
    <source>
        <dbReference type="ARBA" id="ARBA00022553"/>
    </source>
</evidence>
<comment type="similarity">
    <text evidence="1 9">Belongs to the cAMP-dependent kinase regulatory chain family.</text>
</comment>
<dbReference type="GO" id="GO:0005829">
    <property type="term" value="C:cytosol"/>
    <property type="evidence" value="ECO:0007669"/>
    <property type="project" value="TreeGrafter"/>
</dbReference>
<evidence type="ECO:0000256" key="11">
    <source>
        <dbReference type="SAM" id="MobiDB-lite"/>
    </source>
</evidence>
<feature type="region of interest" description="Disordered" evidence="11">
    <location>
        <begin position="91"/>
        <end position="111"/>
    </location>
</feature>
<evidence type="ECO:0000256" key="5">
    <source>
        <dbReference type="ARBA" id="ARBA00022737"/>
    </source>
</evidence>
<keyword evidence="13" id="KW-0808">Transferase</keyword>
<dbReference type="SMART" id="SM00100">
    <property type="entry name" value="cNMP"/>
    <property type="match status" value="2"/>
</dbReference>
<dbReference type="FunFam" id="2.60.120.10:FF:000006">
    <property type="entry name" value="cAMP-dependent protein kinase type I-alpha regulatory subunit"/>
    <property type="match status" value="1"/>
</dbReference>
<keyword evidence="7 9" id="KW-0114">cAMP</keyword>
<name>A0A2N6P058_BEABA</name>
<dbReference type="InterPro" id="IPR018490">
    <property type="entry name" value="cNMP-bd_dom_sf"/>
</dbReference>
<dbReference type="InterPro" id="IPR014710">
    <property type="entry name" value="RmlC-like_jellyroll"/>
</dbReference>
<sequence>MSGPFTSPFGANTNPFGSDRSQNDAMHRVIEEEEQDTVPSPTDSPFAPGATAGFSNVFGGDASGETPPTVRSPPNPDSYPAQYNFNRRTSVSAESLKPSADTYDNWSPPFHEKTPDQISRLKRAIEGNFLFSHLDDEQSSQILGALVEKPIPVKDIKVFSSATIHVQRNNANDSQVISQGDAGDYFYVVEKGSFDVYVNSTGTIGPGPEGMGNKVGNIEAGGSFGELALMYNAPRAATIVSAEANCTLWALDRVTFRRILMESTFARRRMYESFLEEVPLLSSLTPYERSKIADALETQKFAPGAVIIKEGDPGYSFYLLEDGTADAYKGDISNKVLQYKKGDFFGELALLNDAPRAASVVATTDVKVATLGKNAFQRLLGPVEGILRRTKYQGVKAGVEEMDPLHCD</sequence>
<dbReference type="Proteomes" id="UP000235728">
    <property type="component" value="Unassembled WGS sequence"/>
</dbReference>
<feature type="domain" description="Cyclic nucleotide-binding" evidence="12">
    <location>
        <begin position="280"/>
        <end position="397"/>
    </location>
</feature>
<dbReference type="GO" id="GO:0034236">
    <property type="term" value="F:protein kinase A catalytic subunit binding"/>
    <property type="evidence" value="ECO:0007669"/>
    <property type="project" value="TreeGrafter"/>
</dbReference>
<evidence type="ECO:0000256" key="4">
    <source>
        <dbReference type="ARBA" id="ARBA00022566"/>
    </source>
</evidence>
<dbReference type="GO" id="GO:0005634">
    <property type="term" value="C:nucleus"/>
    <property type="evidence" value="ECO:0007669"/>
    <property type="project" value="TreeGrafter"/>
</dbReference>
<evidence type="ECO:0000313" key="13">
    <source>
        <dbReference type="EMBL" id="PMB72897.1"/>
    </source>
</evidence>
<dbReference type="PANTHER" id="PTHR11635:SF152">
    <property type="entry name" value="CAMP-DEPENDENT PROTEIN KINASE TYPE I REGULATORY SUBUNIT-RELATED"/>
    <property type="match status" value="1"/>
</dbReference>
<dbReference type="GO" id="GO:0016301">
    <property type="term" value="F:kinase activity"/>
    <property type="evidence" value="ECO:0007669"/>
    <property type="project" value="UniProtKB-KW"/>
</dbReference>
<reference evidence="13 14" key="1">
    <citation type="journal article" date="2016" name="Appl. Microbiol. Biotechnol.">
        <title>Characterization of T-DNA insertion mutants with decreased virulence in the entomopathogenic fungus Beauveria bassiana JEF-007.</title>
        <authorList>
            <person name="Kim S."/>
            <person name="Lee S.J."/>
            <person name="Nai Y.S."/>
            <person name="Yu J.S."/>
            <person name="Lee M.R."/>
            <person name="Yang Y.T."/>
            <person name="Kim J.S."/>
        </authorList>
    </citation>
    <scope>NUCLEOTIDE SEQUENCE [LARGE SCALE GENOMIC DNA]</scope>
    <source>
        <strain evidence="13 14">JEF-007</strain>
    </source>
</reference>
<evidence type="ECO:0000313" key="14">
    <source>
        <dbReference type="Proteomes" id="UP000235728"/>
    </source>
</evidence>
<dbReference type="InterPro" id="IPR000595">
    <property type="entry name" value="cNMP-bd_dom"/>
</dbReference>
<accession>A0A2N6P058</accession>
<comment type="subunit">
    <text evidence="8 9">Tetramer, composed of 2 regulatory (R) and 2 catalytic (C) subunits. In the presence of cAMP it dissociates into 2 active monomeric C subunits and an R dimer.</text>
</comment>
<evidence type="ECO:0000256" key="7">
    <source>
        <dbReference type="ARBA" id="ARBA00023149"/>
    </source>
</evidence>
<evidence type="ECO:0000256" key="2">
    <source>
        <dbReference type="ARBA" id="ARBA00020355"/>
    </source>
</evidence>
<keyword evidence="3" id="KW-0597">Phosphoprotein</keyword>
<dbReference type="Pfam" id="PF00027">
    <property type="entry name" value="cNMP_binding"/>
    <property type="match status" value="2"/>
</dbReference>
<evidence type="ECO:0000256" key="9">
    <source>
        <dbReference type="PIRNR" id="PIRNR000548"/>
    </source>
</evidence>
<keyword evidence="4 9" id="KW-0116">cAMP-binding</keyword>
<keyword evidence="6 9" id="KW-0547">Nucleotide-binding</keyword>
<dbReference type="PROSITE" id="PS00888">
    <property type="entry name" value="CNMP_BINDING_1"/>
    <property type="match status" value="2"/>
</dbReference>
<evidence type="ECO:0000256" key="10">
    <source>
        <dbReference type="PIRSR" id="PIRSR000548-1"/>
    </source>
</evidence>
<dbReference type="PROSITE" id="PS00889">
    <property type="entry name" value="CNMP_BINDING_2"/>
    <property type="match status" value="2"/>
</dbReference>
<feature type="region of interest" description="Disordered" evidence="11">
    <location>
        <begin position="1"/>
        <end position="78"/>
    </location>
</feature>
<feature type="domain" description="Cyclic nucleotide-binding" evidence="12">
    <location>
        <begin position="130"/>
        <end position="277"/>
    </location>
</feature>
<organism evidence="13 14">
    <name type="scientific">Beauveria bassiana</name>
    <name type="common">White muscardine disease fungus</name>
    <name type="synonym">Tritirachium shiotae</name>
    <dbReference type="NCBI Taxonomy" id="176275"/>
    <lineage>
        <taxon>Eukaryota</taxon>
        <taxon>Fungi</taxon>
        <taxon>Dikarya</taxon>
        <taxon>Ascomycota</taxon>
        <taxon>Pezizomycotina</taxon>
        <taxon>Sordariomycetes</taxon>
        <taxon>Hypocreomycetidae</taxon>
        <taxon>Hypocreales</taxon>
        <taxon>Cordycipitaceae</taxon>
        <taxon>Beauveria</taxon>
    </lineage>
</organism>
<dbReference type="OMA" id="SQTRCVG"/>
<evidence type="ECO:0000256" key="8">
    <source>
        <dbReference type="ARBA" id="ARBA00025979"/>
    </source>
</evidence>
<dbReference type="PIRSF" id="PIRSF000548">
    <property type="entry name" value="PK_regulatory"/>
    <property type="match status" value="1"/>
</dbReference>
<dbReference type="EMBL" id="MRVG01000001">
    <property type="protein sequence ID" value="PMB72897.1"/>
    <property type="molecule type" value="Genomic_DNA"/>
</dbReference>
<keyword evidence="13" id="KW-0418">Kinase</keyword>
<dbReference type="GO" id="GO:0030552">
    <property type="term" value="F:cAMP binding"/>
    <property type="evidence" value="ECO:0007669"/>
    <property type="project" value="UniProtKB-KW"/>
</dbReference>
<gene>
    <name evidence="13" type="primary">PKAR</name>
    <name evidence="13" type="ORF">BM221_000314</name>
</gene>
<feature type="compositionally biased region" description="Basic and acidic residues" evidence="11">
    <location>
        <begin position="21"/>
        <end position="30"/>
    </location>
</feature>